<evidence type="ECO:0000256" key="1">
    <source>
        <dbReference type="ARBA" id="ARBA00001913"/>
    </source>
</evidence>
<feature type="active site" evidence="15">
    <location>
        <position position="444"/>
    </location>
</feature>
<dbReference type="SUPFAM" id="SSF48225">
    <property type="entry name" value="Seven-hairpin glycosidases"/>
    <property type="match status" value="1"/>
</dbReference>
<evidence type="ECO:0000256" key="11">
    <source>
        <dbReference type="ARBA" id="ARBA00047669"/>
    </source>
</evidence>
<protein>
    <recommendedName>
        <fullName evidence="18">alpha-1,2-Mannosidase</fullName>
        <ecNumber evidence="18">3.2.1.-</ecNumber>
    </recommendedName>
</protein>
<dbReference type="GO" id="GO:0005975">
    <property type="term" value="P:carbohydrate metabolic process"/>
    <property type="evidence" value="ECO:0007669"/>
    <property type="project" value="InterPro"/>
</dbReference>
<dbReference type="FunFam" id="1.50.10.10:FF:000002">
    <property type="entry name" value="alpha-1,2-Mannosidase"/>
    <property type="match status" value="1"/>
</dbReference>
<evidence type="ECO:0000256" key="15">
    <source>
        <dbReference type="PIRSR" id="PIRSR601382-1"/>
    </source>
</evidence>
<sequence length="544" mass="61729">PRRLREKLRTAARMAGPPAHTAPGSRQQVQGGERRAQPATGAPLDRETRAPFRFDYERFRRSLRHPVRGRRTGEDPETRARRMKIKEMMKFAWDNYKQYALGKNELRPLTKNGHIGNMFGGLRGATVVDALDTLYIMELEEEFQEAKKWVENSFDLNVNGEASLFEVNIRYIGGLLAAYYLTGEEVFKSKALELGEKLLPAFNTPTGIPRGVINLGRQDTRSLFSPCSGMSWSWGWASAGSSILAEFGTLHLEFLHLSELSGNPVFAEKASTSQLGLCRVEKPQGLYPNFLSPVTGNWVQHHVSIGGLGDSFYEYLIKSWLMSDKRDSEAKKMYDSALEAIEKHLVQKSAGGLTYIAEWRGGVLDHKMGHLACFSGGMIALGAEDAGEERKQHYMDLAAEITNTCHESYARSDTKLGPEAFRFDAGTEAMATRLSERYYILRPEVVESYMYMWRLTHDPKYRQWGWEVVKALEKHCRVEAGFSGIRDVYTTTPTHDNMQQSFFLAETLKYLYLLFCEDDVLSLDDWVFNTEAHPLPVNHTNFKA</sequence>
<keyword evidence="21" id="KW-1185">Reference proteome</keyword>
<comment type="function">
    <text evidence="13">Involved in the maturation of Asn-linked oligosaccharides. Progressively trim alpha-1,2-linked mannose residues from Man(9)GlcNAc(2) to produce Man(5)GlcNAc(2).</text>
</comment>
<keyword evidence="8" id="KW-0472">Membrane</keyword>
<keyword evidence="5 18" id="KW-0378">Hydrolase</keyword>
<keyword evidence="10 18" id="KW-0326">Glycosidase</keyword>
<evidence type="ECO:0000256" key="14">
    <source>
        <dbReference type="ARBA" id="ARBA00060399"/>
    </source>
</evidence>
<dbReference type="GO" id="GO:0004571">
    <property type="term" value="F:mannosyl-oligosaccharide 1,2-alpha-mannosidase activity"/>
    <property type="evidence" value="ECO:0007669"/>
    <property type="project" value="UniProtKB-EC"/>
</dbReference>
<keyword evidence="6 16" id="KW-0106">Calcium</keyword>
<evidence type="ECO:0000256" key="17">
    <source>
        <dbReference type="PIRSR" id="PIRSR601382-3"/>
    </source>
</evidence>
<keyword evidence="4" id="KW-0812">Transmembrane</keyword>
<evidence type="ECO:0000256" key="7">
    <source>
        <dbReference type="ARBA" id="ARBA00022968"/>
    </source>
</evidence>
<evidence type="ECO:0000256" key="16">
    <source>
        <dbReference type="PIRSR" id="PIRSR601382-2"/>
    </source>
</evidence>
<evidence type="ECO:0000256" key="3">
    <source>
        <dbReference type="ARBA" id="ARBA00007658"/>
    </source>
</evidence>
<dbReference type="EC" id="3.2.1.-" evidence="18"/>
<evidence type="ECO:0000313" key="20">
    <source>
        <dbReference type="EMBL" id="NXJ76930.1"/>
    </source>
</evidence>
<feature type="non-terminal residue" evidence="20">
    <location>
        <position position="1"/>
    </location>
</feature>
<evidence type="ECO:0000256" key="5">
    <source>
        <dbReference type="ARBA" id="ARBA00022801"/>
    </source>
</evidence>
<dbReference type="GO" id="GO:0070062">
    <property type="term" value="C:extracellular exosome"/>
    <property type="evidence" value="ECO:0007669"/>
    <property type="project" value="TreeGrafter"/>
</dbReference>
<dbReference type="PRINTS" id="PR00747">
    <property type="entry name" value="GLYHDRLASE47"/>
</dbReference>
<evidence type="ECO:0000313" key="21">
    <source>
        <dbReference type="Proteomes" id="UP000550660"/>
    </source>
</evidence>
<dbReference type="Proteomes" id="UP000550660">
    <property type="component" value="Unassembled WGS sequence"/>
</dbReference>
<organism evidence="20 21">
    <name type="scientific">Trogon melanurus</name>
    <name type="common">Black-tailed trogon</name>
    <dbReference type="NCBI Taxonomy" id="56311"/>
    <lineage>
        <taxon>Eukaryota</taxon>
        <taxon>Metazoa</taxon>
        <taxon>Chordata</taxon>
        <taxon>Craniata</taxon>
        <taxon>Vertebrata</taxon>
        <taxon>Euteleostomi</taxon>
        <taxon>Archelosauria</taxon>
        <taxon>Archosauria</taxon>
        <taxon>Dinosauria</taxon>
        <taxon>Saurischia</taxon>
        <taxon>Theropoda</taxon>
        <taxon>Coelurosauria</taxon>
        <taxon>Aves</taxon>
        <taxon>Neognathae</taxon>
        <taxon>Neoaves</taxon>
        <taxon>Telluraves</taxon>
        <taxon>Coraciimorphae</taxon>
        <taxon>Trogoniformes</taxon>
        <taxon>Trogonidae</taxon>
        <taxon>Trogon</taxon>
    </lineage>
</organism>
<comment type="cofactor">
    <cofactor evidence="1 16">
        <name>Ca(2+)</name>
        <dbReference type="ChEBI" id="CHEBI:29108"/>
    </cofactor>
</comment>
<reference evidence="20 21" key="1">
    <citation type="submission" date="2019-09" db="EMBL/GenBank/DDBJ databases">
        <title>Bird 10,000 Genomes (B10K) Project - Family phase.</title>
        <authorList>
            <person name="Zhang G."/>
        </authorList>
    </citation>
    <scope>NUCLEOTIDE SEQUENCE [LARGE SCALE GENOMIC DNA]</scope>
    <source>
        <strain evidence="20">B10K-DU-007-40</strain>
        <tissue evidence="20">Mixed tissue sample</tissue>
    </source>
</reference>
<feature type="active site" description="Proton donor" evidence="15">
    <location>
        <position position="166"/>
    </location>
</feature>
<evidence type="ECO:0000256" key="6">
    <source>
        <dbReference type="ARBA" id="ARBA00022837"/>
    </source>
</evidence>
<evidence type="ECO:0000256" key="12">
    <source>
        <dbReference type="ARBA" id="ARBA00048605"/>
    </source>
</evidence>
<dbReference type="PANTHER" id="PTHR11742">
    <property type="entry name" value="MANNOSYL-OLIGOSACCHARIDE ALPHA-1,2-MANNOSIDASE-RELATED"/>
    <property type="match status" value="1"/>
</dbReference>
<evidence type="ECO:0000256" key="9">
    <source>
        <dbReference type="ARBA" id="ARBA00023157"/>
    </source>
</evidence>
<evidence type="ECO:0000256" key="4">
    <source>
        <dbReference type="ARBA" id="ARBA00022692"/>
    </source>
</evidence>
<dbReference type="Gene3D" id="1.50.10.10">
    <property type="match status" value="1"/>
</dbReference>
<comment type="catalytic activity">
    <reaction evidence="12">
        <text>N(4)-(alpha-D-Man-(1-&gt;2)-alpha-D-Man-(1-&gt;2)-alpha-D-Man-(1-&gt;3)-[alpha-D-Man-(1-&gt;2)-alpha-D-Man-(1-&gt;3)-[alpha-D-Man-(1-&gt;2)-alpha-D-Man-(1-&gt;6)]-alpha-D-Man-(1-&gt;6)]-beta-D-Man-(1-&gt;4)-beta-D-GlcNAc-(1-&gt;4)-beta-D-GlcNAc)-L-asparaginyl-[protein] (N-glucan mannose isomer 9A1,2,3B1,2,3) + 4 H2O = N(4)-(alpha-D-Man-(1-&gt;3)-[alpha-D-Man-(1-&gt;3)-[alpha-D-Man-(1-&gt;6)]-alpha-D-Man-(1-&gt;6)]-beta-D-Man-(1-&gt;4)-beta-D-GlcNAc-(1-&gt;4)-beta-D-GlcNAc)-L-asparaginyl-[protein] (N-glucan mannose isomer 5A1,2) + 4 beta-D-mannose</text>
        <dbReference type="Rhea" id="RHEA:56008"/>
        <dbReference type="Rhea" id="RHEA-COMP:14356"/>
        <dbReference type="Rhea" id="RHEA-COMP:14367"/>
        <dbReference type="ChEBI" id="CHEBI:15377"/>
        <dbReference type="ChEBI" id="CHEBI:28563"/>
        <dbReference type="ChEBI" id="CHEBI:59087"/>
        <dbReference type="ChEBI" id="CHEBI:139493"/>
        <dbReference type="EC" id="3.2.1.113"/>
    </reaction>
</comment>
<feature type="region of interest" description="Disordered" evidence="19">
    <location>
        <begin position="1"/>
        <end position="47"/>
    </location>
</feature>
<feature type="non-terminal residue" evidence="20">
    <location>
        <position position="544"/>
    </location>
</feature>
<evidence type="ECO:0000256" key="13">
    <source>
        <dbReference type="ARBA" id="ARBA00054774"/>
    </source>
</evidence>
<feature type="binding site" evidence="16">
    <location>
        <position position="530"/>
    </location>
    <ligand>
        <name>Ca(2+)</name>
        <dbReference type="ChEBI" id="CHEBI:29108"/>
    </ligand>
</feature>
<name>A0A7L0E1H9_TROML</name>
<dbReference type="EMBL" id="VXAG01000174">
    <property type="protein sequence ID" value="NXJ76930.1"/>
    <property type="molecule type" value="Genomic_DNA"/>
</dbReference>
<dbReference type="InterPro" id="IPR012341">
    <property type="entry name" value="6hp_glycosidase-like_sf"/>
</dbReference>
<comment type="caution">
    <text evidence="20">The sequence shown here is derived from an EMBL/GenBank/DDBJ whole genome shotgun (WGS) entry which is preliminary data.</text>
</comment>
<dbReference type="InterPro" id="IPR050749">
    <property type="entry name" value="Glycosyl_Hydrolase_47"/>
</dbReference>
<dbReference type="GO" id="GO:0000139">
    <property type="term" value="C:Golgi membrane"/>
    <property type="evidence" value="ECO:0007669"/>
    <property type="project" value="TreeGrafter"/>
</dbReference>
<comment type="subcellular location">
    <subcellularLocation>
        <location evidence="14">Endomembrane system</location>
        <topology evidence="14">Single-pass type II membrane protein</topology>
    </subcellularLocation>
</comment>
<evidence type="ECO:0000256" key="18">
    <source>
        <dbReference type="RuleBase" id="RU361193"/>
    </source>
</evidence>
<evidence type="ECO:0000256" key="8">
    <source>
        <dbReference type="ARBA" id="ARBA00023136"/>
    </source>
</evidence>
<dbReference type="InterPro" id="IPR036026">
    <property type="entry name" value="Seven-hairpin_glycosidases"/>
</dbReference>
<dbReference type="GO" id="GO:0005509">
    <property type="term" value="F:calcium ion binding"/>
    <property type="evidence" value="ECO:0007669"/>
    <property type="project" value="InterPro"/>
</dbReference>
<dbReference type="Pfam" id="PF01532">
    <property type="entry name" value="Glyco_hydro_47"/>
    <property type="match status" value="1"/>
</dbReference>
<dbReference type="AlphaFoldDB" id="A0A7L0E1H9"/>
<evidence type="ECO:0000256" key="10">
    <source>
        <dbReference type="ARBA" id="ARBA00023295"/>
    </source>
</evidence>
<feature type="disulfide bond" evidence="17">
    <location>
        <begin position="373"/>
        <end position="405"/>
    </location>
</feature>
<keyword evidence="9 17" id="KW-1015">Disulfide bond</keyword>
<comment type="pathway">
    <text evidence="2">Protein modification; protein glycosylation.</text>
</comment>
<gene>
    <name evidence="20" type="primary">Man1c1</name>
    <name evidence="20" type="ORF">TROMEL_R08953</name>
</gene>
<dbReference type="GO" id="GO:0005783">
    <property type="term" value="C:endoplasmic reticulum"/>
    <property type="evidence" value="ECO:0007669"/>
    <property type="project" value="TreeGrafter"/>
</dbReference>
<keyword evidence="7" id="KW-0735">Signal-anchor</keyword>
<proteinExistence type="inferred from homology"/>
<comment type="similarity">
    <text evidence="3 18">Belongs to the glycosyl hydrolase 47 family.</text>
</comment>
<feature type="active site" evidence="15">
    <location>
        <position position="310"/>
    </location>
</feature>
<accession>A0A7L0E1H9</accession>
<dbReference type="InterPro" id="IPR001382">
    <property type="entry name" value="Glyco_hydro_47"/>
</dbReference>
<dbReference type="OrthoDB" id="8118055at2759"/>
<keyword evidence="16" id="KW-0479">Metal-binding</keyword>
<feature type="active site" description="Proton donor" evidence="15">
    <location>
        <position position="419"/>
    </location>
</feature>
<evidence type="ECO:0000256" key="2">
    <source>
        <dbReference type="ARBA" id="ARBA00004922"/>
    </source>
</evidence>
<dbReference type="PANTHER" id="PTHR11742:SF28">
    <property type="entry name" value="MANNOSYL-OLIGOSACCHARIDE 1,2-ALPHA-MANNOSIDASE IC"/>
    <property type="match status" value="1"/>
</dbReference>
<evidence type="ECO:0000256" key="19">
    <source>
        <dbReference type="SAM" id="MobiDB-lite"/>
    </source>
</evidence>
<comment type="catalytic activity">
    <reaction evidence="11">
        <text>N(4)-(alpha-D-Man-(1-&gt;2)-alpha-D-Man-(1-&gt;2)-alpha-D-Man-(1-&gt;3)-[alpha-D-Man-(1-&gt;3)-[alpha-D-Man-(1-&gt;2)-alpha-D-Man-(1-&gt;6)]-alpha-D-Man-(1-&gt;6)]-beta-D-Man-(1-&gt;4)-beta-D-GlcNAc-(1-&gt;4)-beta-D-GlcNAc)-L-asparaginyl-[protein] (N-glucan mannose isomer 8A1,2,3B1,3) + 3 H2O = N(4)-(alpha-D-Man-(1-&gt;3)-[alpha-D-Man-(1-&gt;3)-[alpha-D-Man-(1-&gt;6)]-alpha-D-Man-(1-&gt;6)]-beta-D-Man-(1-&gt;4)-beta-D-GlcNAc-(1-&gt;4)-beta-D-GlcNAc)-L-asparaginyl-[protein] (N-glucan mannose isomer 5A1,2) + 3 beta-D-mannose</text>
        <dbReference type="Rhea" id="RHEA:56028"/>
        <dbReference type="Rhea" id="RHEA-COMP:14358"/>
        <dbReference type="Rhea" id="RHEA-COMP:14367"/>
        <dbReference type="ChEBI" id="CHEBI:15377"/>
        <dbReference type="ChEBI" id="CHEBI:28563"/>
        <dbReference type="ChEBI" id="CHEBI:59087"/>
        <dbReference type="ChEBI" id="CHEBI:60628"/>
        <dbReference type="EC" id="3.2.1.113"/>
    </reaction>
</comment>